<evidence type="ECO:0000256" key="7">
    <source>
        <dbReference type="ARBA" id="ARBA00023291"/>
    </source>
</evidence>
<keyword evidence="4" id="KW-0249">Electron transport</keyword>
<dbReference type="PANTHER" id="PTHR36923:SF3">
    <property type="entry name" value="FERREDOXIN"/>
    <property type="match status" value="1"/>
</dbReference>
<evidence type="ECO:0000256" key="2">
    <source>
        <dbReference type="ARBA" id="ARBA00022448"/>
    </source>
</evidence>
<evidence type="ECO:0000256" key="3">
    <source>
        <dbReference type="ARBA" id="ARBA00022723"/>
    </source>
</evidence>
<comment type="caution">
    <text evidence="8">The sequence shown here is derived from an EMBL/GenBank/DDBJ whole genome shotgun (WGS) entry which is preliminary data.</text>
</comment>
<evidence type="ECO:0000256" key="5">
    <source>
        <dbReference type="ARBA" id="ARBA00023004"/>
    </source>
</evidence>
<keyword evidence="3" id="KW-0479">Metal-binding</keyword>
<sequence>MTESPFTGLEVIVDMGLCESHGQCVFAAPQVFAFDEDDVLVYESDPDVSQYEKAVAAAAACPVRAIRIESTR</sequence>
<accession>A0ABU2QKN9</accession>
<dbReference type="Proteomes" id="UP001180503">
    <property type="component" value="Unassembled WGS sequence"/>
</dbReference>
<evidence type="ECO:0000256" key="6">
    <source>
        <dbReference type="ARBA" id="ARBA00023014"/>
    </source>
</evidence>
<keyword evidence="2" id="KW-0813">Transport</keyword>
<dbReference type="Gene3D" id="3.30.70.20">
    <property type="match status" value="1"/>
</dbReference>
<dbReference type="SUPFAM" id="SSF54862">
    <property type="entry name" value="4Fe-4S ferredoxins"/>
    <property type="match status" value="1"/>
</dbReference>
<evidence type="ECO:0000256" key="1">
    <source>
        <dbReference type="ARBA" id="ARBA00001927"/>
    </source>
</evidence>
<organism evidence="8 9">
    <name type="scientific">Streptomyces edwardsiae</name>
    <dbReference type="NCBI Taxonomy" id="3075527"/>
    <lineage>
        <taxon>Bacteria</taxon>
        <taxon>Bacillati</taxon>
        <taxon>Actinomycetota</taxon>
        <taxon>Actinomycetes</taxon>
        <taxon>Kitasatosporales</taxon>
        <taxon>Streptomycetaceae</taxon>
        <taxon>Streptomyces</taxon>
    </lineage>
</organism>
<protein>
    <submittedName>
        <fullName evidence="8">Ferredoxin</fullName>
    </submittedName>
</protein>
<dbReference type="EMBL" id="JAVRFB010000021">
    <property type="protein sequence ID" value="MDT0405026.1"/>
    <property type="molecule type" value="Genomic_DNA"/>
</dbReference>
<keyword evidence="7" id="KW-0003">3Fe-4S</keyword>
<dbReference type="Pfam" id="PF13459">
    <property type="entry name" value="Fer4_15"/>
    <property type="match status" value="1"/>
</dbReference>
<comment type="cofactor">
    <cofactor evidence="1">
        <name>[3Fe-4S] cluster</name>
        <dbReference type="ChEBI" id="CHEBI:21137"/>
    </cofactor>
</comment>
<gene>
    <name evidence="8" type="ORF">RM528_24610</name>
</gene>
<dbReference type="InterPro" id="IPR051269">
    <property type="entry name" value="Fe-S_cluster_ET"/>
</dbReference>
<dbReference type="PANTHER" id="PTHR36923">
    <property type="entry name" value="FERREDOXIN"/>
    <property type="match status" value="1"/>
</dbReference>
<name>A0ABU2QKN9_9ACTN</name>
<keyword evidence="6" id="KW-0411">Iron-sulfur</keyword>
<evidence type="ECO:0000313" key="9">
    <source>
        <dbReference type="Proteomes" id="UP001180503"/>
    </source>
</evidence>
<proteinExistence type="predicted"/>
<evidence type="ECO:0000256" key="4">
    <source>
        <dbReference type="ARBA" id="ARBA00022982"/>
    </source>
</evidence>
<evidence type="ECO:0000313" key="8">
    <source>
        <dbReference type="EMBL" id="MDT0405026.1"/>
    </source>
</evidence>
<reference evidence="9" key="1">
    <citation type="submission" date="2023-07" db="EMBL/GenBank/DDBJ databases">
        <title>30 novel species of actinomycetes from the DSMZ collection.</title>
        <authorList>
            <person name="Nouioui I."/>
        </authorList>
    </citation>
    <scope>NUCLEOTIDE SEQUENCE [LARGE SCALE GENOMIC DNA]</scope>
    <source>
        <strain evidence="9">DSM 41635</strain>
    </source>
</reference>
<dbReference type="RefSeq" id="WP_311710838.1">
    <property type="nucleotide sequence ID" value="NZ_JAVRFB010000021.1"/>
</dbReference>
<keyword evidence="5" id="KW-0408">Iron</keyword>